<dbReference type="InterPro" id="IPR051465">
    <property type="entry name" value="Cell_Envelope_Struct_Comp"/>
</dbReference>
<accession>A0A9E3H9P9</accession>
<evidence type="ECO:0000313" key="2">
    <source>
        <dbReference type="EMBL" id="MBW4433358.1"/>
    </source>
</evidence>
<comment type="caution">
    <text evidence="2">The sequence shown here is derived from an EMBL/GenBank/DDBJ whole genome shotgun (WGS) entry which is preliminary data.</text>
</comment>
<evidence type="ECO:0000259" key="1">
    <source>
        <dbReference type="PROSITE" id="PS51272"/>
    </source>
</evidence>
<dbReference type="EMBL" id="JAHHHW010000103">
    <property type="protein sequence ID" value="MBW4433358.1"/>
    <property type="molecule type" value="Genomic_DNA"/>
</dbReference>
<dbReference type="PANTHER" id="PTHR43308">
    <property type="entry name" value="OUTER MEMBRANE PROTEIN ALPHA-RELATED"/>
    <property type="match status" value="1"/>
</dbReference>
<reference evidence="2" key="1">
    <citation type="submission" date="2021-05" db="EMBL/GenBank/DDBJ databases">
        <authorList>
            <person name="Pietrasiak N."/>
            <person name="Ward R."/>
            <person name="Stajich J.E."/>
            <person name="Kurbessoian T."/>
        </authorList>
    </citation>
    <scope>NUCLEOTIDE SEQUENCE</scope>
    <source>
        <strain evidence="2">HA4357-MV3</strain>
    </source>
</reference>
<feature type="domain" description="SLH" evidence="1">
    <location>
        <begin position="40"/>
        <end position="103"/>
    </location>
</feature>
<dbReference type="AlphaFoldDB" id="A0A9E3H9P9"/>
<dbReference type="InterPro" id="IPR001119">
    <property type="entry name" value="SLH_dom"/>
</dbReference>
<feature type="domain" description="SLH" evidence="1">
    <location>
        <begin position="209"/>
        <end position="273"/>
    </location>
</feature>
<evidence type="ECO:0000313" key="3">
    <source>
        <dbReference type="Proteomes" id="UP000813215"/>
    </source>
</evidence>
<name>A0A9E3H9P9_9NOST</name>
<sequence>MFKIPVLSSERKISLLLALVTLTSVPFFDSIPQSVIAAPERATNFPDTQNHWAQPFITRLAERNIITGYPDGTYRPNQSVDRDEFAAIIRQAFNQNKERTIPSGSVYKDVPANYWAAEPIEEAYEMGFMHGYPGEYFRPKQPVSRVEALVSLSQNLNLTTAQTARRQTTRRRFFFPLAMTTLMQPLMTAKATNKTVSPLQNAPASAVVSNYYTDAKNIPQYAVDDVAAATQAGIVVNYPNTKILNPNQPATRGTIAAFIYQALVNQGRLEPLSNNVKAYNYIVDRSNNQ</sequence>
<dbReference type="PANTHER" id="PTHR43308:SF5">
    <property type="entry name" value="S-LAYER PROTEIN _ PEPTIDOGLYCAN ENDO-BETA-N-ACETYLGLUCOSAMINIDASE"/>
    <property type="match status" value="1"/>
</dbReference>
<dbReference type="Proteomes" id="UP000813215">
    <property type="component" value="Unassembled WGS sequence"/>
</dbReference>
<dbReference type="PROSITE" id="PS51272">
    <property type="entry name" value="SLH"/>
    <property type="match status" value="3"/>
</dbReference>
<proteinExistence type="predicted"/>
<dbReference type="Pfam" id="PF00395">
    <property type="entry name" value="SLH"/>
    <property type="match status" value="3"/>
</dbReference>
<reference evidence="2" key="2">
    <citation type="journal article" date="2022" name="Microbiol. Resour. Announc.">
        <title>Metagenome Sequencing to Explore Phylogenomics of Terrestrial Cyanobacteria.</title>
        <authorList>
            <person name="Ward R.D."/>
            <person name="Stajich J.E."/>
            <person name="Johansen J.R."/>
            <person name="Huntemann M."/>
            <person name="Clum A."/>
            <person name="Foster B."/>
            <person name="Foster B."/>
            <person name="Roux S."/>
            <person name="Palaniappan K."/>
            <person name="Varghese N."/>
            <person name="Mukherjee S."/>
            <person name="Reddy T.B.K."/>
            <person name="Daum C."/>
            <person name="Copeland A."/>
            <person name="Chen I.A."/>
            <person name="Ivanova N.N."/>
            <person name="Kyrpides N.C."/>
            <person name="Shapiro N."/>
            <person name="Eloe-Fadrosh E.A."/>
            <person name="Pietrasiak N."/>
        </authorList>
    </citation>
    <scope>NUCLEOTIDE SEQUENCE</scope>
    <source>
        <strain evidence="2">HA4357-MV3</strain>
    </source>
</reference>
<feature type="domain" description="SLH" evidence="1">
    <location>
        <begin position="104"/>
        <end position="166"/>
    </location>
</feature>
<organism evidence="2 3">
    <name type="scientific">Pelatocladus maniniholoensis HA4357-MV3</name>
    <dbReference type="NCBI Taxonomy" id="1117104"/>
    <lineage>
        <taxon>Bacteria</taxon>
        <taxon>Bacillati</taxon>
        <taxon>Cyanobacteriota</taxon>
        <taxon>Cyanophyceae</taxon>
        <taxon>Nostocales</taxon>
        <taxon>Nostocaceae</taxon>
        <taxon>Pelatocladus</taxon>
    </lineage>
</organism>
<protein>
    <submittedName>
        <fullName evidence="2">S-layer homology domain-containing protein</fullName>
    </submittedName>
</protein>
<gene>
    <name evidence="2" type="ORF">KME28_16950</name>
</gene>